<evidence type="ECO:0000256" key="2">
    <source>
        <dbReference type="ARBA" id="ARBA00022741"/>
    </source>
</evidence>
<evidence type="ECO:0000259" key="5">
    <source>
        <dbReference type="Pfam" id="PF18052"/>
    </source>
</evidence>
<reference evidence="6" key="1">
    <citation type="submission" date="2019-09" db="EMBL/GenBank/DDBJ databases">
        <title>Draft genome information of white flower Hibiscus syriacus.</title>
        <authorList>
            <person name="Kim Y.-M."/>
        </authorList>
    </citation>
    <scope>NUCLEOTIDE SEQUENCE [LARGE SCALE GENOMIC DNA]</scope>
    <source>
        <strain evidence="6">YM2019G1</strain>
    </source>
</reference>
<dbReference type="InterPro" id="IPR002182">
    <property type="entry name" value="NB-ARC"/>
</dbReference>
<keyword evidence="1" id="KW-0677">Repeat</keyword>
<keyword evidence="7" id="KW-1185">Reference proteome</keyword>
<dbReference type="CDD" id="cd14798">
    <property type="entry name" value="RX-CC_like"/>
    <property type="match status" value="1"/>
</dbReference>
<dbReference type="Proteomes" id="UP000436088">
    <property type="component" value="Unassembled WGS sequence"/>
</dbReference>
<evidence type="ECO:0000259" key="4">
    <source>
        <dbReference type="Pfam" id="PF00931"/>
    </source>
</evidence>
<dbReference type="InterPro" id="IPR038005">
    <property type="entry name" value="RX-like_CC"/>
</dbReference>
<sequence>MDFAAVSFVLETIGELSQQVKSLLGVEDQVESLEREQRWMQGFLNVADARKVDNKVIRTSVAEIRELAYDVEDVIETFTLKVASERKSGFSNSVRRSICFFKEGRLLHMIRSEIKKIRYRIEELTRRLKTYDVAMLVDQGEGPSSSAERREARQPFPHKMDENIVGMDGDIKKLVSVLVEEESECRFVSIWGMGGLRKTTLAKKIYHHNQVIGHFNHLVWVYVSQQFQRRKVWETVLSGLENLNEDDRKKRDEELAEKLYNFLKDEKCLVIFDDISSTKDWDSLEPAFPVEMSRKILITSRNKSFRMQPKRMLRKTVIG</sequence>
<organism evidence="6 7">
    <name type="scientific">Hibiscus syriacus</name>
    <name type="common">Rose of Sharon</name>
    <dbReference type="NCBI Taxonomy" id="106335"/>
    <lineage>
        <taxon>Eukaryota</taxon>
        <taxon>Viridiplantae</taxon>
        <taxon>Streptophyta</taxon>
        <taxon>Embryophyta</taxon>
        <taxon>Tracheophyta</taxon>
        <taxon>Spermatophyta</taxon>
        <taxon>Magnoliopsida</taxon>
        <taxon>eudicotyledons</taxon>
        <taxon>Gunneridae</taxon>
        <taxon>Pentapetalae</taxon>
        <taxon>rosids</taxon>
        <taxon>malvids</taxon>
        <taxon>Malvales</taxon>
        <taxon>Malvaceae</taxon>
        <taxon>Malvoideae</taxon>
        <taxon>Hibiscus</taxon>
    </lineage>
</organism>
<dbReference type="InterPro" id="IPR041118">
    <property type="entry name" value="Rx_N"/>
</dbReference>
<evidence type="ECO:0000313" key="6">
    <source>
        <dbReference type="EMBL" id="KAE8668848.1"/>
    </source>
</evidence>
<evidence type="ECO:0000256" key="3">
    <source>
        <dbReference type="ARBA" id="ARBA00022821"/>
    </source>
</evidence>
<name>A0A6A2X2K5_HIBSY</name>
<proteinExistence type="predicted"/>
<dbReference type="SUPFAM" id="SSF52540">
    <property type="entry name" value="P-loop containing nucleoside triphosphate hydrolases"/>
    <property type="match status" value="1"/>
</dbReference>
<dbReference type="GO" id="GO:0006952">
    <property type="term" value="P:defense response"/>
    <property type="evidence" value="ECO:0007669"/>
    <property type="project" value="UniProtKB-KW"/>
</dbReference>
<dbReference type="PRINTS" id="PR00364">
    <property type="entry name" value="DISEASERSIST"/>
</dbReference>
<dbReference type="FunFam" id="3.40.50.300:FF:001091">
    <property type="entry name" value="Probable disease resistance protein At1g61300"/>
    <property type="match status" value="1"/>
</dbReference>
<protein>
    <submittedName>
        <fullName evidence="6">CC-NBS-LRR class disease resistance protein</fullName>
    </submittedName>
</protein>
<keyword evidence="3" id="KW-0611">Plant defense</keyword>
<comment type="caution">
    <text evidence="6">The sequence shown here is derived from an EMBL/GenBank/DDBJ whole genome shotgun (WGS) entry which is preliminary data.</text>
</comment>
<dbReference type="AlphaFoldDB" id="A0A6A2X2K5"/>
<dbReference type="GO" id="GO:0043531">
    <property type="term" value="F:ADP binding"/>
    <property type="evidence" value="ECO:0007669"/>
    <property type="project" value="InterPro"/>
</dbReference>
<accession>A0A6A2X2K5</accession>
<dbReference type="EMBL" id="VEPZ02001542">
    <property type="protein sequence ID" value="KAE8668848.1"/>
    <property type="molecule type" value="Genomic_DNA"/>
</dbReference>
<dbReference type="Gene3D" id="3.40.50.300">
    <property type="entry name" value="P-loop containing nucleotide triphosphate hydrolases"/>
    <property type="match status" value="1"/>
</dbReference>
<evidence type="ECO:0000256" key="1">
    <source>
        <dbReference type="ARBA" id="ARBA00022737"/>
    </source>
</evidence>
<dbReference type="Pfam" id="PF00931">
    <property type="entry name" value="NB-ARC"/>
    <property type="match status" value="1"/>
</dbReference>
<feature type="domain" description="NB-ARC" evidence="4">
    <location>
        <begin position="169"/>
        <end position="305"/>
    </location>
</feature>
<evidence type="ECO:0000313" key="7">
    <source>
        <dbReference type="Proteomes" id="UP000436088"/>
    </source>
</evidence>
<dbReference type="InterPro" id="IPR027417">
    <property type="entry name" value="P-loop_NTPase"/>
</dbReference>
<dbReference type="Pfam" id="PF18052">
    <property type="entry name" value="Rx_N"/>
    <property type="match status" value="1"/>
</dbReference>
<dbReference type="PANTHER" id="PTHR19338">
    <property type="entry name" value="TRANSLOCASE OF INNER MITOCHONDRIAL MEMBRANE 13 HOMOLOG"/>
    <property type="match status" value="1"/>
</dbReference>
<dbReference type="PANTHER" id="PTHR19338:SF66">
    <property type="entry name" value="NB-ARC DOMAIN-CONTAINING PROTEIN"/>
    <property type="match status" value="1"/>
</dbReference>
<keyword evidence="2" id="KW-0547">Nucleotide-binding</keyword>
<feature type="domain" description="Disease resistance N-terminal" evidence="5">
    <location>
        <begin position="5"/>
        <end position="92"/>
    </location>
</feature>
<gene>
    <name evidence="6" type="ORF">F3Y22_tig00112285pilonHSYRG00515</name>
</gene>
<dbReference type="Gene3D" id="1.20.5.4130">
    <property type="match status" value="1"/>
</dbReference>